<comment type="caution">
    <text evidence="1">The sequence shown here is derived from an EMBL/GenBank/DDBJ whole genome shotgun (WGS) entry which is preliminary data.</text>
</comment>
<organism evidence="1 2">
    <name type="scientific">Cytospora schulzeri</name>
    <dbReference type="NCBI Taxonomy" id="448051"/>
    <lineage>
        <taxon>Eukaryota</taxon>
        <taxon>Fungi</taxon>
        <taxon>Dikarya</taxon>
        <taxon>Ascomycota</taxon>
        <taxon>Pezizomycotina</taxon>
        <taxon>Sordariomycetes</taxon>
        <taxon>Sordariomycetidae</taxon>
        <taxon>Diaporthales</taxon>
        <taxon>Cytosporaceae</taxon>
        <taxon>Cytospora</taxon>
    </lineage>
</organism>
<evidence type="ECO:0000313" key="2">
    <source>
        <dbReference type="Proteomes" id="UP000283895"/>
    </source>
</evidence>
<dbReference type="STRING" id="356882.A0A423WIB1"/>
<keyword evidence="2" id="KW-1185">Reference proteome</keyword>
<gene>
    <name evidence="1" type="ORF">VMCG_05782</name>
</gene>
<evidence type="ECO:0000313" key="1">
    <source>
        <dbReference type="EMBL" id="ROW03084.1"/>
    </source>
</evidence>
<reference evidence="1 2" key="1">
    <citation type="submission" date="2015-09" db="EMBL/GenBank/DDBJ databases">
        <title>Host preference determinants of Valsa canker pathogens revealed by comparative genomics.</title>
        <authorList>
            <person name="Yin Z."/>
            <person name="Huang L."/>
        </authorList>
    </citation>
    <scope>NUCLEOTIDE SEQUENCE [LARGE SCALE GENOMIC DNA]</scope>
    <source>
        <strain evidence="1 2">03-1</strain>
    </source>
</reference>
<protein>
    <submittedName>
        <fullName evidence="1">Uncharacterized protein</fullName>
    </submittedName>
</protein>
<dbReference type="EMBL" id="LKEA01000016">
    <property type="protein sequence ID" value="ROW03084.1"/>
    <property type="molecule type" value="Genomic_DNA"/>
</dbReference>
<accession>A0A423WIB1</accession>
<sequence>MASPVVIAVSVSPIRSEHSTPARRRQLTPSIEVSTHKRSLVLTTPNQKPANLAIGATFPVQTYFAPKQLFPEGVASVQDALQYTHAHPPRPDIPGHLQGAGRHVLLPVDLRDPAVDPEGEDVRPMLYNVFPGVLNVNVGRKRSFLNFQVEKLPQQPWPLTVGGLPITIADFTRGRVMLFPKQRLSPSKINICPEFQDQDLSSGTVLRQLTIMVHDEFKRTCPQVRLLELIYATDGALYAILAGVNVDSVLANLPAKFANRFVGYLRDSDLRRPRWVDLPAKRLITPQHTQGIIDDTPYDTLRPGVIICSRAQEDHAHPGWYSTTSGVLVEDPAGNRFMTAASHGIDNEEIWQLGSVSARRSLGEAVQEISFTDVSLVQLRQGVEFVNETFENSAGEVPRFTRLFGEDPSDKLGDGNCYLNSPYTGDMEGVIVMTSVKIEASSHPSDIALRYVVYDWAYLGQEEGATDRARPPNGTCGSAIWNDDGVVLDFYRYYLQEGPFAGFAVAVSASEVVKAGYRLAK</sequence>
<name>A0A423WIB1_9PEZI</name>
<dbReference type="OrthoDB" id="4155294at2759"/>
<proteinExistence type="predicted"/>
<dbReference type="Proteomes" id="UP000283895">
    <property type="component" value="Unassembled WGS sequence"/>
</dbReference>
<dbReference type="AlphaFoldDB" id="A0A423WIB1"/>